<dbReference type="Pfam" id="PF21663">
    <property type="entry name" value="WipA_Phos"/>
    <property type="match status" value="1"/>
</dbReference>
<dbReference type="InterPro" id="IPR048521">
    <property type="entry name" value="WipA_Phos"/>
</dbReference>
<dbReference type="AlphaFoldDB" id="A0A378K8P7"/>
<evidence type="ECO:0000259" key="2">
    <source>
        <dbReference type="Pfam" id="PF21663"/>
    </source>
</evidence>
<dbReference type="Proteomes" id="UP000254631">
    <property type="component" value="Unassembled WGS sequence"/>
</dbReference>
<dbReference type="EMBL" id="UGOL01000001">
    <property type="protein sequence ID" value="STX80899.1"/>
    <property type="molecule type" value="Genomic_DNA"/>
</dbReference>
<sequence length="520" mass="60154">MPKRLINKNIDIYNYPNELEDNLGSISLGDLHGNAIKLIHFLFRHKIIKFKPEISNFHEAYQQFVTIYEQYDDMVQEYLEIRTLLQLIQIKITNAQQRILDIEQKLSLAIDHQKEFSQSLLQLKKPIEANLQMAEKSKAGLEEKLSGLKTRLPSCIERFNKFMTQIEINDIKTLIRLLGDEVADRGSCDYFTLRILDFLYQNQIAIKIILSNHGYEFIHAYEKLVIGQPFKPKGYIGDIQIKSFWGIQLLLEQSAITQEELRSLVERAYKPTLKIIDYSLCEDGITLYSHAPIRFDSIRMAASQLGVAYNDSTKEALAETIDQLNAQLQIYMKNNMLHLLFENNEINDPTNMTDEERNASPLIYLVWNRWNESKEVENARPGKYNGYFVTYVHGHDPFQSPLTYVYNLDTMCGKYSRVDEEEQINKAFQFLTENRHTNVDKTASESLLRNISRYKVLDSDEYTLKHKIPKTSPELATDILDCKIKESLIKLSLLGKPKAVSGSLSVDQNTTILNQAFLGK</sequence>
<proteinExistence type="predicted"/>
<evidence type="ECO:0000313" key="3">
    <source>
        <dbReference type="EMBL" id="STX80899.1"/>
    </source>
</evidence>
<reference evidence="3 4" key="1">
    <citation type="submission" date="2018-06" db="EMBL/GenBank/DDBJ databases">
        <authorList>
            <consortium name="Pathogen Informatics"/>
            <person name="Doyle S."/>
        </authorList>
    </citation>
    <scope>NUCLEOTIDE SEQUENCE [LARGE SCALE GENOMIC DNA]</scope>
    <source>
        <strain evidence="3 4">NCTC12000</strain>
    </source>
</reference>
<accession>A0A378K8P7</accession>
<feature type="domain" description="WipA-like phosphatase" evidence="2">
    <location>
        <begin position="174"/>
        <end position="414"/>
    </location>
</feature>
<dbReference type="Pfam" id="PF21662">
    <property type="entry name" value="WipA_N"/>
    <property type="match status" value="1"/>
</dbReference>
<protein>
    <submittedName>
        <fullName evidence="3">Dot/Icm secretion system substrate</fullName>
    </submittedName>
</protein>
<dbReference type="InterPro" id="IPR029052">
    <property type="entry name" value="Metallo-depent_PP-like"/>
</dbReference>
<name>A0A378K8P7_LEGPN</name>
<dbReference type="RefSeq" id="WP_027220027.1">
    <property type="nucleotide sequence ID" value="NZ_BBUG01000044.1"/>
</dbReference>
<dbReference type="Gene3D" id="3.60.21.10">
    <property type="match status" value="1"/>
</dbReference>
<evidence type="ECO:0000313" key="4">
    <source>
        <dbReference type="Proteomes" id="UP000254631"/>
    </source>
</evidence>
<dbReference type="GO" id="GO:0016791">
    <property type="term" value="F:phosphatase activity"/>
    <property type="evidence" value="ECO:0007669"/>
    <property type="project" value="InterPro"/>
</dbReference>
<evidence type="ECO:0000259" key="1">
    <source>
        <dbReference type="Pfam" id="PF21662"/>
    </source>
</evidence>
<dbReference type="NCBIfam" id="NF043030">
    <property type="entry name" value="T4SS_Wip"/>
    <property type="match status" value="1"/>
</dbReference>
<feature type="domain" description="WipA alpha-helical hairpin" evidence="1">
    <location>
        <begin position="59"/>
        <end position="163"/>
    </location>
</feature>
<organism evidence="3 4">
    <name type="scientific">Legionella pneumophila</name>
    <dbReference type="NCBI Taxonomy" id="446"/>
    <lineage>
        <taxon>Bacteria</taxon>
        <taxon>Pseudomonadati</taxon>
        <taxon>Pseudomonadota</taxon>
        <taxon>Gammaproteobacteria</taxon>
        <taxon>Legionellales</taxon>
        <taxon>Legionellaceae</taxon>
        <taxon>Legionella</taxon>
    </lineage>
</organism>
<gene>
    <name evidence="3" type="primary">wipA_2</name>
    <name evidence="3" type="ORF">NCTC12000_02918</name>
</gene>
<dbReference type="InterPro" id="IPR048526">
    <property type="entry name" value="WipA_N"/>
</dbReference>